<dbReference type="InterPro" id="IPR011051">
    <property type="entry name" value="RmlC_Cupin_sf"/>
</dbReference>
<dbReference type="Gene3D" id="2.60.120.10">
    <property type="entry name" value="Jelly Rolls"/>
    <property type="match status" value="1"/>
</dbReference>
<reference evidence="6 7" key="1">
    <citation type="submission" date="2020-10" db="EMBL/GenBank/DDBJ databases">
        <title>Ramlibacter sp. HM2 16S ribosomal RNA gene Genome sequencing and assembly.</title>
        <authorList>
            <person name="Kang M."/>
        </authorList>
    </citation>
    <scope>NUCLEOTIDE SEQUENCE [LARGE SCALE GENOMIC DNA]</scope>
    <source>
        <strain evidence="6 7">HM2</strain>
    </source>
</reference>
<feature type="domain" description="HTH araC/xylS-type" evidence="5">
    <location>
        <begin position="217"/>
        <end position="315"/>
    </location>
</feature>
<proteinExistence type="predicted"/>
<evidence type="ECO:0000259" key="5">
    <source>
        <dbReference type="PROSITE" id="PS01124"/>
    </source>
</evidence>
<keyword evidence="7" id="KW-1185">Reference proteome</keyword>
<dbReference type="InterPro" id="IPR032783">
    <property type="entry name" value="AraC_lig"/>
</dbReference>
<name>A0ABR9S4Y1_9BURK</name>
<feature type="region of interest" description="Disordered" evidence="4">
    <location>
        <begin position="312"/>
        <end position="335"/>
    </location>
</feature>
<dbReference type="RefSeq" id="WP_193677211.1">
    <property type="nucleotide sequence ID" value="NZ_JADDIV010000004.1"/>
</dbReference>
<accession>A0ABR9S4Y1</accession>
<dbReference type="Gene3D" id="1.10.10.60">
    <property type="entry name" value="Homeodomain-like"/>
    <property type="match status" value="1"/>
</dbReference>
<gene>
    <name evidence="6" type="ORF">IM787_13510</name>
</gene>
<dbReference type="PANTHER" id="PTHR46796">
    <property type="entry name" value="HTH-TYPE TRANSCRIPTIONAL ACTIVATOR RHAS-RELATED"/>
    <property type="match status" value="1"/>
</dbReference>
<keyword evidence="2" id="KW-0238">DNA-binding</keyword>
<dbReference type="EMBL" id="JADDIV010000004">
    <property type="protein sequence ID" value="MBE7368571.1"/>
    <property type="molecule type" value="Genomic_DNA"/>
</dbReference>
<evidence type="ECO:0000313" key="7">
    <source>
        <dbReference type="Proteomes" id="UP000806285"/>
    </source>
</evidence>
<organism evidence="6 7">
    <name type="scientific">Ramlibacter pallidus</name>
    <dbReference type="NCBI Taxonomy" id="2780087"/>
    <lineage>
        <taxon>Bacteria</taxon>
        <taxon>Pseudomonadati</taxon>
        <taxon>Pseudomonadota</taxon>
        <taxon>Betaproteobacteria</taxon>
        <taxon>Burkholderiales</taxon>
        <taxon>Comamonadaceae</taxon>
        <taxon>Ramlibacter</taxon>
    </lineage>
</organism>
<evidence type="ECO:0000256" key="3">
    <source>
        <dbReference type="ARBA" id="ARBA00023163"/>
    </source>
</evidence>
<keyword evidence="1" id="KW-0805">Transcription regulation</keyword>
<dbReference type="InterPro" id="IPR018060">
    <property type="entry name" value="HTH_AraC"/>
</dbReference>
<dbReference type="Proteomes" id="UP000806285">
    <property type="component" value="Unassembled WGS sequence"/>
</dbReference>
<sequence length="335" mass="35968">MDALSDVLRTIRLEGALFLNGDFREPWCVAAPPAVSMAPLLRPGARHLAILHMVMEGRCWIQMPDGEPVSLEAGDVAVLPAGDAHLVGSGMQHAPVSLQHVVPVKLPEVAQVRYGGDGEPCALVCGWFAYERDVPNLLLAALPRLFRVAVGGRDAGPWLEQSIRYATRQAAAREPGSTAVAARVAESLFVESLRAYVETLTAQECGWLAGLRDPQVGRCLALMHAEPARDWTLETLAQAAHTSRSVLAERFSGLLGTPPMHYLRRLRLGVAARMLAHERATLLQVSQAVGYDSEASFSRAFKLEYGVPPGSWRSGARGPADAAANPPRPGVSGNP</sequence>
<dbReference type="SMART" id="SM00342">
    <property type="entry name" value="HTH_ARAC"/>
    <property type="match status" value="1"/>
</dbReference>
<keyword evidence="3" id="KW-0804">Transcription</keyword>
<evidence type="ECO:0000256" key="1">
    <source>
        <dbReference type="ARBA" id="ARBA00023015"/>
    </source>
</evidence>
<protein>
    <submittedName>
        <fullName evidence="6">AraC family transcriptional regulator</fullName>
    </submittedName>
</protein>
<dbReference type="PANTHER" id="PTHR46796:SF7">
    <property type="entry name" value="ARAC FAMILY TRANSCRIPTIONAL REGULATOR"/>
    <property type="match status" value="1"/>
</dbReference>
<dbReference type="InterPro" id="IPR050204">
    <property type="entry name" value="AraC_XylS_family_regulators"/>
</dbReference>
<evidence type="ECO:0000313" key="6">
    <source>
        <dbReference type="EMBL" id="MBE7368571.1"/>
    </source>
</evidence>
<comment type="caution">
    <text evidence="6">The sequence shown here is derived from an EMBL/GenBank/DDBJ whole genome shotgun (WGS) entry which is preliminary data.</text>
</comment>
<dbReference type="InterPro" id="IPR014710">
    <property type="entry name" value="RmlC-like_jellyroll"/>
</dbReference>
<dbReference type="InterPro" id="IPR018062">
    <property type="entry name" value="HTH_AraC-typ_CS"/>
</dbReference>
<dbReference type="InterPro" id="IPR009057">
    <property type="entry name" value="Homeodomain-like_sf"/>
</dbReference>
<evidence type="ECO:0000256" key="4">
    <source>
        <dbReference type="SAM" id="MobiDB-lite"/>
    </source>
</evidence>
<evidence type="ECO:0000256" key="2">
    <source>
        <dbReference type="ARBA" id="ARBA00023125"/>
    </source>
</evidence>
<dbReference type="PROSITE" id="PS00041">
    <property type="entry name" value="HTH_ARAC_FAMILY_1"/>
    <property type="match status" value="1"/>
</dbReference>
<dbReference type="SUPFAM" id="SSF46689">
    <property type="entry name" value="Homeodomain-like"/>
    <property type="match status" value="2"/>
</dbReference>
<dbReference type="PROSITE" id="PS01124">
    <property type="entry name" value="HTH_ARAC_FAMILY_2"/>
    <property type="match status" value="1"/>
</dbReference>
<dbReference type="Pfam" id="PF12852">
    <property type="entry name" value="Cupin_6"/>
    <property type="match status" value="1"/>
</dbReference>
<dbReference type="SUPFAM" id="SSF51182">
    <property type="entry name" value="RmlC-like cupins"/>
    <property type="match status" value="1"/>
</dbReference>
<dbReference type="Pfam" id="PF12833">
    <property type="entry name" value="HTH_18"/>
    <property type="match status" value="1"/>
</dbReference>